<dbReference type="InterPro" id="IPR050900">
    <property type="entry name" value="Transposase_IS3/IS150/IS904"/>
</dbReference>
<gene>
    <name evidence="2" type="ORF">FCI23_44515</name>
</gene>
<dbReference type="OrthoDB" id="3257291at2"/>
<protein>
    <recommendedName>
        <fullName evidence="1">HTH-like domain-containing protein</fullName>
    </recommendedName>
</protein>
<feature type="domain" description="HTH-like" evidence="1">
    <location>
        <begin position="63"/>
        <end position="119"/>
    </location>
</feature>
<dbReference type="Pfam" id="PF13276">
    <property type="entry name" value="HTH_21"/>
    <property type="match status" value="1"/>
</dbReference>
<dbReference type="EMBL" id="SUMC01000096">
    <property type="protein sequence ID" value="TJZ99811.1"/>
    <property type="molecule type" value="Genomic_DNA"/>
</dbReference>
<comment type="caution">
    <text evidence="2">The sequence shown here is derived from an EMBL/GenBank/DDBJ whole genome shotgun (WGS) entry which is preliminary data.</text>
</comment>
<evidence type="ECO:0000313" key="2">
    <source>
        <dbReference type="EMBL" id="TJZ99811.1"/>
    </source>
</evidence>
<evidence type="ECO:0000259" key="1">
    <source>
        <dbReference type="Pfam" id="PF13276"/>
    </source>
</evidence>
<dbReference type="AlphaFoldDB" id="A0A4U0RUD3"/>
<evidence type="ECO:0000313" key="3">
    <source>
        <dbReference type="Proteomes" id="UP000305778"/>
    </source>
</evidence>
<dbReference type="PANTHER" id="PTHR46889:SF4">
    <property type="entry name" value="TRANSPOSASE INSO FOR INSERTION SEQUENCE ELEMENT IS911B-RELATED"/>
    <property type="match status" value="1"/>
</dbReference>
<reference evidence="2 3" key="1">
    <citation type="submission" date="2019-04" db="EMBL/GenBank/DDBJ databases">
        <title>Streptomyces oryziradicis sp. nov., a novel actinomycete isolated from rhizosphere soil of rice (Oryza sativa L.).</title>
        <authorList>
            <person name="Li C."/>
        </authorList>
    </citation>
    <scope>NUCLEOTIDE SEQUENCE [LARGE SCALE GENOMIC DNA]</scope>
    <source>
        <strain evidence="2 3">NEAU-C40</strain>
    </source>
</reference>
<sequence length="128" mass="14445">MHGPVGEVAERDPAVLVGLISDQRTEHSVPHSVCCRALGVSEAWFYKWRRRPAEPTKREVRRAKLEERIVHFFTASGQTYGSPRITLDLWAEGWQVSVNTVAEVEVMADLGLQGRKPPRRRRSTDPAG</sequence>
<keyword evidence="3" id="KW-1185">Reference proteome</keyword>
<dbReference type="PANTHER" id="PTHR46889">
    <property type="entry name" value="TRANSPOSASE INSF FOR INSERTION SEQUENCE IS3B-RELATED"/>
    <property type="match status" value="1"/>
</dbReference>
<proteinExistence type="predicted"/>
<accession>A0A4U0RUD3</accession>
<dbReference type="InterPro" id="IPR025948">
    <property type="entry name" value="HTH-like_dom"/>
</dbReference>
<dbReference type="Proteomes" id="UP000305778">
    <property type="component" value="Unassembled WGS sequence"/>
</dbReference>
<organism evidence="2 3">
    <name type="scientific">Actinacidiphila oryziradicis</name>
    <dbReference type="NCBI Taxonomy" id="2571141"/>
    <lineage>
        <taxon>Bacteria</taxon>
        <taxon>Bacillati</taxon>
        <taxon>Actinomycetota</taxon>
        <taxon>Actinomycetes</taxon>
        <taxon>Kitasatosporales</taxon>
        <taxon>Streptomycetaceae</taxon>
        <taxon>Actinacidiphila</taxon>
    </lineage>
</organism>
<name>A0A4U0RUD3_9ACTN</name>